<dbReference type="PANTHER" id="PTHR33279">
    <property type="entry name" value="SULFUR CARRIER PROTEIN YEDF-RELATED"/>
    <property type="match status" value="1"/>
</dbReference>
<evidence type="ECO:0000259" key="2">
    <source>
        <dbReference type="PROSITE" id="PS01148"/>
    </source>
</evidence>
<feature type="domain" description="UPF0033" evidence="2">
    <location>
        <begin position="4"/>
        <end position="28"/>
    </location>
</feature>
<gene>
    <name evidence="3" type="ORF">JQC75_09780</name>
</gene>
<dbReference type="RefSeq" id="WP_203323940.1">
    <property type="nucleotide sequence ID" value="NZ_CP069213.1"/>
</dbReference>
<dbReference type="InterPro" id="IPR001455">
    <property type="entry name" value="TusA-like"/>
</dbReference>
<organism evidence="3 4">
    <name type="scientific">Shewanella litorisediminis</name>
    <dbReference type="NCBI Taxonomy" id="1173586"/>
    <lineage>
        <taxon>Bacteria</taxon>
        <taxon>Pseudomonadati</taxon>
        <taxon>Pseudomonadota</taxon>
        <taxon>Gammaproteobacteria</taxon>
        <taxon>Alteromonadales</taxon>
        <taxon>Shewanellaceae</taxon>
        <taxon>Shewanella</taxon>
    </lineage>
</organism>
<proteinExistence type="inferred from homology"/>
<comment type="similarity">
    <text evidence="1">Belongs to the sulfur carrier protein TusA family.</text>
</comment>
<dbReference type="Pfam" id="PF01206">
    <property type="entry name" value="TusA"/>
    <property type="match status" value="1"/>
</dbReference>
<accession>A0ABX7FYU3</accession>
<dbReference type="PANTHER" id="PTHR33279:SF19">
    <property type="entry name" value="SSL1707 PROTEIN"/>
    <property type="match status" value="1"/>
</dbReference>
<dbReference type="EMBL" id="CP069213">
    <property type="protein sequence ID" value="QRH00201.1"/>
    <property type="molecule type" value="Genomic_DNA"/>
</dbReference>
<dbReference type="Gene3D" id="3.30.110.40">
    <property type="entry name" value="TusA-like domain"/>
    <property type="match status" value="1"/>
</dbReference>
<dbReference type="PROSITE" id="PS01148">
    <property type="entry name" value="UPF0033"/>
    <property type="match status" value="1"/>
</dbReference>
<dbReference type="Proteomes" id="UP000596252">
    <property type="component" value="Chromosome"/>
</dbReference>
<sequence length="76" mass="8433">MVFIDLTAFRCPVPLVQVKLALKKLPAGETLEVALLDNASRRDVPAFLEKQGYGVQRTQDDNACLKLLISQVPHTQ</sequence>
<evidence type="ECO:0000256" key="1">
    <source>
        <dbReference type="ARBA" id="ARBA00008984"/>
    </source>
</evidence>
<evidence type="ECO:0000313" key="4">
    <source>
        <dbReference type="Proteomes" id="UP000596252"/>
    </source>
</evidence>
<name>A0ABX7FYU3_9GAMM</name>
<evidence type="ECO:0000313" key="3">
    <source>
        <dbReference type="EMBL" id="QRH00201.1"/>
    </source>
</evidence>
<dbReference type="SUPFAM" id="SSF64307">
    <property type="entry name" value="SirA-like"/>
    <property type="match status" value="1"/>
</dbReference>
<reference evidence="3 4" key="1">
    <citation type="journal article" date="2012" name="Antonie Van Leeuwenhoek">
        <title>Shewanella litorisediminis sp. nov., a gammaproteobacterium isolated from a tidal flat sediment.</title>
        <authorList>
            <person name="Lee M.H."/>
            <person name="Yoon J.H."/>
        </authorList>
    </citation>
    <scope>NUCLEOTIDE SEQUENCE [LARGE SCALE GENOMIC DNA]</scope>
    <source>
        <strain evidence="3 4">SMK1-12</strain>
    </source>
</reference>
<keyword evidence="4" id="KW-1185">Reference proteome</keyword>
<protein>
    <submittedName>
        <fullName evidence="3">Sulfurtransferase TusA family protein</fullName>
    </submittedName>
</protein>
<dbReference type="CDD" id="cd00291">
    <property type="entry name" value="SirA_YedF_YeeD"/>
    <property type="match status" value="1"/>
</dbReference>
<dbReference type="InterPro" id="IPR036868">
    <property type="entry name" value="TusA-like_sf"/>
</dbReference>